<dbReference type="RefSeq" id="WP_066135013.1">
    <property type="nucleotide sequence ID" value="NZ_CP014525.1"/>
</dbReference>
<reference evidence="5 6" key="1">
    <citation type="submission" date="2016-02" db="EMBL/GenBank/DDBJ databases">
        <title>Complete Genome of H5569, the type strain of the newly described species Haematospirillium jordaniae.</title>
        <authorList>
            <person name="Nicholson A.C."/>
            <person name="Humrighouse B.W."/>
            <person name="Loparov V."/>
            <person name="McQuiston J.R."/>
        </authorList>
    </citation>
    <scope>NUCLEOTIDE SEQUENCE [LARGE SCALE GENOMIC DNA]</scope>
    <source>
        <strain evidence="5 6">H5569</strain>
    </source>
</reference>
<proteinExistence type="inferred from homology"/>
<evidence type="ECO:0000256" key="4">
    <source>
        <dbReference type="SAM" id="MobiDB-lite"/>
    </source>
</evidence>
<dbReference type="Proteomes" id="UP000076066">
    <property type="component" value="Chromosome"/>
</dbReference>
<dbReference type="InterPro" id="IPR005584">
    <property type="entry name" value="DNA_gyrase_inhibitor_YacG"/>
</dbReference>
<dbReference type="OrthoDB" id="9809663at2"/>
<comment type="subunit">
    <text evidence="3">Interacts with GyrB.</text>
</comment>
<dbReference type="EMBL" id="CP014525">
    <property type="protein sequence ID" value="AMW34913.1"/>
    <property type="molecule type" value="Genomic_DNA"/>
</dbReference>
<evidence type="ECO:0000313" key="5">
    <source>
        <dbReference type="EMBL" id="AMW34913.1"/>
    </source>
</evidence>
<dbReference type="GO" id="GO:0006355">
    <property type="term" value="P:regulation of DNA-templated transcription"/>
    <property type="evidence" value="ECO:0007669"/>
    <property type="project" value="InterPro"/>
</dbReference>
<gene>
    <name evidence="3" type="primary">yacG</name>
    <name evidence="5" type="ORF">AY555_06655</name>
</gene>
<sequence>MSSSSDDPRPVTCVEPVRVSAACCPECRKPVDKRYRPFCSKRCADVDLHRWMSESYRVPVLDAPEQAGDAGASLEDKKENEL</sequence>
<comment type="cofactor">
    <cofactor evidence="3">
        <name>Zn(2+)</name>
        <dbReference type="ChEBI" id="CHEBI:29105"/>
    </cofactor>
    <text evidence="3">Binds 1 zinc ion.</text>
</comment>
<dbReference type="HAMAP" id="MF_00649">
    <property type="entry name" value="DNA_gyrase_inhibitor_YacG"/>
    <property type="match status" value="1"/>
</dbReference>
<dbReference type="Pfam" id="PF03884">
    <property type="entry name" value="YacG"/>
    <property type="match status" value="1"/>
</dbReference>
<organism evidence="5 6">
    <name type="scientific">Haematospirillum jordaniae</name>
    <dbReference type="NCBI Taxonomy" id="1549855"/>
    <lineage>
        <taxon>Bacteria</taxon>
        <taxon>Pseudomonadati</taxon>
        <taxon>Pseudomonadota</taxon>
        <taxon>Alphaproteobacteria</taxon>
        <taxon>Rhodospirillales</taxon>
        <taxon>Novispirillaceae</taxon>
        <taxon>Haematospirillum</taxon>
    </lineage>
</organism>
<name>A0A143DF68_9PROT</name>
<dbReference type="STRING" id="1549855.AY555_06655"/>
<protein>
    <recommendedName>
        <fullName evidence="3">DNA gyrase inhibitor YacG</fullName>
    </recommendedName>
</protein>
<keyword evidence="2 3" id="KW-0862">Zinc</keyword>
<comment type="function">
    <text evidence="3">Inhibits all the catalytic activities of DNA gyrase by preventing its interaction with DNA. Acts by binding directly to the C-terminal domain of GyrB, which probably disrupts DNA binding by the gyrase.</text>
</comment>
<feature type="region of interest" description="Disordered" evidence="4">
    <location>
        <begin position="62"/>
        <end position="82"/>
    </location>
</feature>
<dbReference type="PANTHER" id="PTHR36150">
    <property type="entry name" value="DNA GYRASE INHIBITOR YACG"/>
    <property type="match status" value="1"/>
</dbReference>
<feature type="binding site" evidence="3">
    <location>
        <position position="24"/>
    </location>
    <ligand>
        <name>Zn(2+)</name>
        <dbReference type="ChEBI" id="CHEBI:29105"/>
    </ligand>
</feature>
<dbReference type="AlphaFoldDB" id="A0A143DF68"/>
<feature type="binding site" evidence="3">
    <location>
        <position position="27"/>
    </location>
    <ligand>
        <name>Zn(2+)</name>
        <dbReference type="ChEBI" id="CHEBI:29105"/>
    </ligand>
</feature>
<dbReference type="InterPro" id="IPR013088">
    <property type="entry name" value="Znf_NHR/GATA"/>
</dbReference>
<evidence type="ECO:0000256" key="2">
    <source>
        <dbReference type="ARBA" id="ARBA00022833"/>
    </source>
</evidence>
<dbReference type="Gene3D" id="3.30.50.10">
    <property type="entry name" value="Erythroid Transcription Factor GATA-1, subunit A"/>
    <property type="match status" value="1"/>
</dbReference>
<dbReference type="GO" id="GO:0008657">
    <property type="term" value="F:DNA topoisomerase type II (double strand cut, ATP-hydrolyzing) inhibitor activity"/>
    <property type="evidence" value="ECO:0007669"/>
    <property type="project" value="UniProtKB-UniRule"/>
</dbReference>
<evidence type="ECO:0000313" key="6">
    <source>
        <dbReference type="Proteomes" id="UP000076066"/>
    </source>
</evidence>
<dbReference type="SUPFAM" id="SSF57716">
    <property type="entry name" value="Glucocorticoid receptor-like (DNA-binding domain)"/>
    <property type="match status" value="1"/>
</dbReference>
<dbReference type="GO" id="GO:0008270">
    <property type="term" value="F:zinc ion binding"/>
    <property type="evidence" value="ECO:0007669"/>
    <property type="project" value="UniProtKB-UniRule"/>
</dbReference>
<dbReference type="GeneID" id="53316834"/>
<feature type="binding site" evidence="3">
    <location>
        <position position="39"/>
    </location>
    <ligand>
        <name>Zn(2+)</name>
        <dbReference type="ChEBI" id="CHEBI:29105"/>
    </ligand>
</feature>
<accession>A0A143DF68</accession>
<keyword evidence="1 3" id="KW-0479">Metal-binding</keyword>
<evidence type="ECO:0000256" key="3">
    <source>
        <dbReference type="HAMAP-Rule" id="MF_00649"/>
    </source>
</evidence>
<keyword evidence="6" id="KW-1185">Reference proteome</keyword>
<comment type="similarity">
    <text evidence="3">Belongs to the DNA gyrase inhibitor YacG family.</text>
</comment>
<feature type="binding site" evidence="3">
    <location>
        <position position="43"/>
    </location>
    <ligand>
        <name>Zn(2+)</name>
        <dbReference type="ChEBI" id="CHEBI:29105"/>
    </ligand>
</feature>
<dbReference type="PANTHER" id="PTHR36150:SF1">
    <property type="entry name" value="DNA GYRASE INHIBITOR YACG"/>
    <property type="match status" value="1"/>
</dbReference>
<evidence type="ECO:0000256" key="1">
    <source>
        <dbReference type="ARBA" id="ARBA00022723"/>
    </source>
</evidence>
<dbReference type="KEGG" id="hjo:AY555_06655"/>